<protein>
    <submittedName>
        <fullName evidence="2">Uncharacterized protein</fullName>
    </submittedName>
</protein>
<sequence>MKTSNGRGGPGKTSLYRLQHIFGHSIHIQGLYQLRSQFRTSIAIFRRSTMSLQVSTCLNPHCARMWPTWRSMNAHMTHTPACRRWLSVAYTHVKARHRKQTAIRPGTVNDVNATIWNDDDAPEDAHTPYASGEGNAHPADSKTSSPDAQPLSKPEDEPEDDDEQETAMHAFEFMQELLEVQHGELFEVLEAPPTVELGEAGPGPSTLKNRLERMAGAKPRYMDADDSADTDHFIEHPTAGRKIRMKKHVHKRWAAHFKSPLGYDDAMDGTGEPDLSDINIYHPFASKLDWEIARWMVKDGIGHSSFNRLLEIEGVKERLGLSFKNTAGLHKSLAEVPLRAGEWMSKRIYFNDKPDEEPFVLLHRDILEAVQALWGKPELADRIVFKPKQMFSDAEKENRLYTEMWTAEWWWIVQDQLPEGATLASLIISTDKTQLTQFSGGRVAYPVYLTLGNIPNATRRRPSEQACILVAYLPVDKVAKVGHSKRQVSARYQQAFHAAMTVLFEPLVVAGKKGVEMIGGDGAVRRVHPILAAYVADYPEQCLVTCSKYGSCPKCKAGPLDLDDDNPHDLRTPDDTLDTMQAAADSATSTTKYIEFCSDANVNGNVPNPFWENLPFTNIHVSQMPDVLHQLYQGVVKYLVAWCQKLLTEKELDRRIRCLPPAVGLRHFKNGISALSQVSGTERKNMAKILLGCVHDVLPRAAVTACRAILDFIYLAQYPTHDDTTLGYMDDALALWRSNKQIFLDLDIREDFLIPKIHSLVHYVDGIRLFGTTNNFNTEMFERLHIEFTKNGWRASNRRNEYPQMTQWVTRQETVHAFEGFLGWAEKEKAARLAARSKAAREDNAQSNAAPVTAPQSNAAPQPDAAPQSDAAPADSNTLASITRHPSKKYFQQVLLPKRPSYPRKDLRVLAREFGIRDFPKHLAEYITLIEQKRARRPTIYRSDTLPFQNIDVYYSFKLSAEGLHNPLDEERDWVRASPLNGGRYDTVVVLSDEDAEVVGLQGTRIGRVCLVFRLPRTVKIMSNDVPLPSFWPVGIPMAYIHWYTPPKLSKHQRATHNMPSLSVQLDKHGHPTWSIRFGILMSLS</sequence>
<accession>A0A0D7AVB9</accession>
<proteinExistence type="predicted"/>
<dbReference type="Pfam" id="PF18759">
    <property type="entry name" value="Plavaka"/>
    <property type="match status" value="1"/>
</dbReference>
<feature type="compositionally biased region" description="Low complexity" evidence="1">
    <location>
        <begin position="854"/>
        <end position="877"/>
    </location>
</feature>
<evidence type="ECO:0000256" key="1">
    <source>
        <dbReference type="SAM" id="MobiDB-lite"/>
    </source>
</evidence>
<gene>
    <name evidence="2" type="ORF">CYLTODRAFT_495044</name>
</gene>
<evidence type="ECO:0000313" key="3">
    <source>
        <dbReference type="Proteomes" id="UP000054007"/>
    </source>
</evidence>
<evidence type="ECO:0000313" key="2">
    <source>
        <dbReference type="EMBL" id="KIY61789.1"/>
    </source>
</evidence>
<dbReference type="STRING" id="1314674.A0A0D7AVB9"/>
<keyword evidence="3" id="KW-1185">Reference proteome</keyword>
<dbReference type="AlphaFoldDB" id="A0A0D7AVB9"/>
<organism evidence="2 3">
    <name type="scientific">Cylindrobasidium torrendii FP15055 ss-10</name>
    <dbReference type="NCBI Taxonomy" id="1314674"/>
    <lineage>
        <taxon>Eukaryota</taxon>
        <taxon>Fungi</taxon>
        <taxon>Dikarya</taxon>
        <taxon>Basidiomycota</taxon>
        <taxon>Agaricomycotina</taxon>
        <taxon>Agaricomycetes</taxon>
        <taxon>Agaricomycetidae</taxon>
        <taxon>Agaricales</taxon>
        <taxon>Marasmiineae</taxon>
        <taxon>Physalacriaceae</taxon>
        <taxon>Cylindrobasidium</taxon>
    </lineage>
</organism>
<dbReference type="Proteomes" id="UP000054007">
    <property type="component" value="Unassembled WGS sequence"/>
</dbReference>
<dbReference type="InterPro" id="IPR041078">
    <property type="entry name" value="Plavaka"/>
</dbReference>
<name>A0A0D7AVB9_9AGAR</name>
<dbReference type="EMBL" id="KN880870">
    <property type="protein sequence ID" value="KIY61789.1"/>
    <property type="molecule type" value="Genomic_DNA"/>
</dbReference>
<feature type="region of interest" description="Disordered" evidence="1">
    <location>
        <begin position="112"/>
        <end position="164"/>
    </location>
</feature>
<feature type="region of interest" description="Disordered" evidence="1">
    <location>
        <begin position="835"/>
        <end position="883"/>
    </location>
</feature>
<dbReference type="OrthoDB" id="6153305at2759"/>
<reference evidence="2 3" key="1">
    <citation type="journal article" date="2015" name="Fungal Genet. Biol.">
        <title>Evolution of novel wood decay mechanisms in Agaricales revealed by the genome sequences of Fistulina hepatica and Cylindrobasidium torrendii.</title>
        <authorList>
            <person name="Floudas D."/>
            <person name="Held B.W."/>
            <person name="Riley R."/>
            <person name="Nagy L.G."/>
            <person name="Koehler G."/>
            <person name="Ransdell A.S."/>
            <person name="Younus H."/>
            <person name="Chow J."/>
            <person name="Chiniquy J."/>
            <person name="Lipzen A."/>
            <person name="Tritt A."/>
            <person name="Sun H."/>
            <person name="Haridas S."/>
            <person name="LaButti K."/>
            <person name="Ohm R.A."/>
            <person name="Kues U."/>
            <person name="Blanchette R.A."/>
            <person name="Grigoriev I.V."/>
            <person name="Minto R.E."/>
            <person name="Hibbett D.S."/>
        </authorList>
    </citation>
    <scope>NUCLEOTIDE SEQUENCE [LARGE SCALE GENOMIC DNA]</scope>
    <source>
        <strain evidence="2 3">FP15055 ss-10</strain>
    </source>
</reference>